<gene>
    <name evidence="3" type="ORF">FME351_LOCUS20052</name>
</gene>
<proteinExistence type="predicted"/>
<evidence type="ECO:0000313" key="3">
    <source>
        <dbReference type="EMBL" id="CAF3562892.1"/>
    </source>
</evidence>
<dbReference type="PANTHER" id="PTHR33562">
    <property type="entry name" value="ATILLA, ISOFORM B-RELATED-RELATED"/>
    <property type="match status" value="1"/>
</dbReference>
<keyword evidence="1 2" id="KW-0732">Signal</keyword>
<feature type="signal peptide" evidence="2">
    <location>
        <begin position="1"/>
        <end position="21"/>
    </location>
</feature>
<dbReference type="EMBL" id="CAJNYU010002545">
    <property type="protein sequence ID" value="CAF3562892.1"/>
    <property type="molecule type" value="Genomic_DNA"/>
</dbReference>
<dbReference type="Proteomes" id="UP000663869">
    <property type="component" value="Unassembled WGS sequence"/>
</dbReference>
<dbReference type="InterPro" id="IPR050975">
    <property type="entry name" value="Sleep_regulator"/>
</dbReference>
<comment type="caution">
    <text evidence="3">The sequence shown here is derived from an EMBL/GenBank/DDBJ whole genome shotgun (WGS) entry which is preliminary data.</text>
</comment>
<reference evidence="3" key="1">
    <citation type="submission" date="2021-02" db="EMBL/GenBank/DDBJ databases">
        <authorList>
            <person name="Nowell W R."/>
        </authorList>
    </citation>
    <scope>NUCLEOTIDE SEQUENCE</scope>
</reference>
<organism evidence="3 4">
    <name type="scientific">Rotaria socialis</name>
    <dbReference type="NCBI Taxonomy" id="392032"/>
    <lineage>
        <taxon>Eukaryota</taxon>
        <taxon>Metazoa</taxon>
        <taxon>Spiralia</taxon>
        <taxon>Gnathifera</taxon>
        <taxon>Rotifera</taxon>
        <taxon>Eurotatoria</taxon>
        <taxon>Bdelloidea</taxon>
        <taxon>Philodinida</taxon>
        <taxon>Philodinidae</taxon>
        <taxon>Rotaria</taxon>
    </lineage>
</organism>
<evidence type="ECO:0000313" key="4">
    <source>
        <dbReference type="Proteomes" id="UP000663869"/>
    </source>
</evidence>
<accession>A0A818KWT2</accession>
<feature type="chain" id="PRO_5032593642" description="Protein quiver" evidence="2">
    <location>
        <begin position="22"/>
        <end position="173"/>
    </location>
</feature>
<evidence type="ECO:0000256" key="2">
    <source>
        <dbReference type="SAM" id="SignalP"/>
    </source>
</evidence>
<name>A0A818KWT2_9BILA</name>
<evidence type="ECO:0000256" key="1">
    <source>
        <dbReference type="ARBA" id="ARBA00022729"/>
    </source>
</evidence>
<protein>
    <recommendedName>
        <fullName evidence="5">Protein quiver</fullName>
    </recommendedName>
</protein>
<evidence type="ECO:0008006" key="5">
    <source>
        <dbReference type="Google" id="ProtNLM"/>
    </source>
</evidence>
<sequence length="173" mass="18976">MELLPVLAIFFLLHVVGRASGAKECWTCSFSDKTGCGDPFKMDNPGISKKATTEDGWCLKVVHDKNYANLVARGPASGNECTSSGCYRTTRLVNTESRPLREQELVASAAHQQSGAFPIVSSEIPTYKRADPPHDVDWHCCCNEDLCNHAAINSTHRHLAGLILVFLAVLKIY</sequence>
<dbReference type="AlphaFoldDB" id="A0A818KWT2"/>